<protein>
    <submittedName>
        <fullName evidence="4">PDZ domain-containing protein</fullName>
    </submittedName>
</protein>
<dbReference type="PROSITE" id="PS50106">
    <property type="entry name" value="PDZ"/>
    <property type="match status" value="1"/>
</dbReference>
<dbReference type="PANTHER" id="PTHR10046">
    <property type="entry name" value="ATP DEPENDENT LON PROTEASE FAMILY MEMBER"/>
    <property type="match status" value="1"/>
</dbReference>
<evidence type="ECO:0000256" key="1">
    <source>
        <dbReference type="SAM" id="MobiDB-lite"/>
    </source>
</evidence>
<reference evidence="5" key="1">
    <citation type="journal article" date="2019" name="Int. J. Syst. Evol. Microbiol.">
        <title>The Global Catalogue of Microorganisms (GCM) 10K type strain sequencing project: providing services to taxonomists for standard genome sequencing and annotation.</title>
        <authorList>
            <consortium name="The Broad Institute Genomics Platform"/>
            <consortium name="The Broad Institute Genome Sequencing Center for Infectious Disease"/>
            <person name="Wu L."/>
            <person name="Ma J."/>
        </authorList>
    </citation>
    <scope>NUCLEOTIDE SEQUENCE [LARGE SCALE GENOMIC DNA]</scope>
    <source>
        <strain evidence="5">KACC 14249</strain>
    </source>
</reference>
<evidence type="ECO:0000313" key="4">
    <source>
        <dbReference type="EMBL" id="MFC6008324.1"/>
    </source>
</evidence>
<dbReference type="SUPFAM" id="SSF50156">
    <property type="entry name" value="PDZ domain-like"/>
    <property type="match status" value="1"/>
</dbReference>
<keyword evidence="2" id="KW-1133">Transmembrane helix</keyword>
<feature type="transmembrane region" description="Helical" evidence="2">
    <location>
        <begin position="26"/>
        <end position="45"/>
    </location>
</feature>
<dbReference type="EMBL" id="JBHSRD010000004">
    <property type="protein sequence ID" value="MFC6008324.1"/>
    <property type="molecule type" value="Genomic_DNA"/>
</dbReference>
<comment type="caution">
    <text evidence="4">The sequence shown here is derived from an EMBL/GenBank/DDBJ whole genome shotgun (WGS) entry which is preliminary data.</text>
</comment>
<feature type="region of interest" description="Disordered" evidence="1">
    <location>
        <begin position="1"/>
        <end position="22"/>
    </location>
</feature>
<keyword evidence="2" id="KW-0472">Membrane</keyword>
<dbReference type="InterPro" id="IPR008269">
    <property type="entry name" value="Lon_proteolytic"/>
</dbReference>
<dbReference type="InterPro" id="IPR020568">
    <property type="entry name" value="Ribosomal_Su5_D2-typ_SF"/>
</dbReference>
<gene>
    <name evidence="4" type="ORF">ACFQDO_14395</name>
</gene>
<dbReference type="Gene3D" id="3.30.230.10">
    <property type="match status" value="1"/>
</dbReference>
<organism evidence="4 5">
    <name type="scientific">Angustibacter luteus</name>
    <dbReference type="NCBI Taxonomy" id="658456"/>
    <lineage>
        <taxon>Bacteria</taxon>
        <taxon>Bacillati</taxon>
        <taxon>Actinomycetota</taxon>
        <taxon>Actinomycetes</taxon>
        <taxon>Kineosporiales</taxon>
        <taxon>Kineosporiaceae</taxon>
    </lineage>
</organism>
<dbReference type="InterPro" id="IPR014721">
    <property type="entry name" value="Ribsml_uS5_D2-typ_fold_subgr"/>
</dbReference>
<evidence type="ECO:0000259" key="3">
    <source>
        <dbReference type="PROSITE" id="PS50106"/>
    </source>
</evidence>
<dbReference type="SUPFAM" id="SSF54211">
    <property type="entry name" value="Ribosomal protein S5 domain 2-like"/>
    <property type="match status" value="1"/>
</dbReference>
<feature type="region of interest" description="Disordered" evidence="1">
    <location>
        <begin position="128"/>
        <end position="149"/>
    </location>
</feature>
<dbReference type="InterPro" id="IPR001478">
    <property type="entry name" value="PDZ"/>
</dbReference>
<keyword evidence="2" id="KW-0812">Transmembrane</keyword>
<dbReference type="InterPro" id="IPR027065">
    <property type="entry name" value="Lon_Prtase"/>
</dbReference>
<feature type="compositionally biased region" description="Low complexity" evidence="1">
    <location>
        <begin position="128"/>
        <end position="141"/>
    </location>
</feature>
<name>A0ABW1JG69_9ACTN</name>
<sequence>MSQLESQAPYVDAPPPSSSGLSSRTLTMAVTGILAIVLGGVISLLPAPYAIYAPGPATNVLGKVGPLELITINPPTKSFRPVDGSTLDMTTVSVFGGPGNKVSMLDVLRGWISPTRAVVPVEQVFPPGQTQGEAQAETQAEMSDSQQQATAAGLRLAGYTVPEKITIADVSKGMPAAKVLKADDVITAIDGTKVVDSAHLRATVQKLKPGADVRVTVRRNGTSTELKTTTGSSDGRTVLGVDLKTTYDFPVDVEFATKDVGGPSAGMMFALGIYDLLTEGDLGAGAQIAGTGTIDGAGNVGPIGGIAQKLVGARRAGAKWFIAPQSNCNEVVGHIPAGLHVVSSSNLTQTRDDVEKIATGDGASLPVCKAS</sequence>
<keyword evidence="5" id="KW-1185">Reference proteome</keyword>
<accession>A0ABW1JG69</accession>
<dbReference type="RefSeq" id="WP_345714982.1">
    <property type="nucleotide sequence ID" value="NZ_BAABFP010000002.1"/>
</dbReference>
<dbReference type="InterPro" id="IPR036034">
    <property type="entry name" value="PDZ_sf"/>
</dbReference>
<evidence type="ECO:0000256" key="2">
    <source>
        <dbReference type="SAM" id="Phobius"/>
    </source>
</evidence>
<dbReference type="Proteomes" id="UP001596189">
    <property type="component" value="Unassembled WGS sequence"/>
</dbReference>
<proteinExistence type="predicted"/>
<dbReference type="SMART" id="SM00228">
    <property type="entry name" value="PDZ"/>
    <property type="match status" value="1"/>
</dbReference>
<dbReference type="Pfam" id="PF05362">
    <property type="entry name" value="Lon_C"/>
    <property type="match status" value="1"/>
</dbReference>
<feature type="domain" description="PDZ" evidence="3">
    <location>
        <begin position="139"/>
        <end position="221"/>
    </location>
</feature>
<dbReference type="Pfam" id="PF13180">
    <property type="entry name" value="PDZ_2"/>
    <property type="match status" value="1"/>
</dbReference>
<evidence type="ECO:0000313" key="5">
    <source>
        <dbReference type="Proteomes" id="UP001596189"/>
    </source>
</evidence>